<sequence length="770" mass="86778">MSCCLALRAKRLVGQSLEYDWRLYNNSNRAHYCNYPYANPDPNEQRTMGPMLDNNPSPYQQPPPPWGWPTYVSGESPYRAVNETNANFRRNEVYGERGRMPYYRGGSGNVRGQYSYPNAYSSANPNMVPRSFGRQLRAPPADDHRHWQYVLKLPPSQNERFIILSYNILADYLVRDHWQQLYTHIPHFILDWVWRKKRILLELDFWSPDIMCLQALDKYLDLLQELKPKGYGGVYKERTGIAKDGCAIFWRTSRFALLHEEYIEFSKFGLRDNIAQICVLQSKFVGNAQVGASHLESSGRKPGPVNRVVVCNIHVLFNPKRGEIKLGQVRVLLERAHAVSKVWDDAPVVIAGDFNCTPKSPLYDFLSKYELNISGLARNQISGQPESKPYFRHTPPNRNAVDLARMAGTILQSATGNKMVDKDKTDTNSPILRDSTSEENTPKDLTNASTECLPVPAEKDLASSRSKMENCEPGGTVRFRNFSEVREYQDERYMNEFERLQVERAGSSSEDCSVAVTSIRNHPVSVEQEVSAMDARKDQKRSLDSCSGERLRPVEKPTISSNEILQTNRHLCFQQNVKEDARGEEENSVITISKARESGRSTKSLLFLDETSPNEVKCGQSGHVSGSLEYCQLADLSRKRHSLSGDSLLPEGSIENVVHLSPNDSLPDKEGLAIDVSDDCKRNSLSANSRITLAMKPVATSSPGDVKETKEPSSLQGIFKENLSVMVEANTTNFSEATDTYLSGNHPELQAELCPKEVGREHAGTMCFPT</sequence>
<dbReference type="Pfam" id="PF03372">
    <property type="entry name" value="Exo_endo_phos"/>
    <property type="match status" value="1"/>
</dbReference>
<evidence type="ECO:0000313" key="4">
    <source>
        <dbReference type="Proteomes" id="UP000824469"/>
    </source>
</evidence>
<evidence type="ECO:0000259" key="2">
    <source>
        <dbReference type="Pfam" id="PF03372"/>
    </source>
</evidence>
<name>A0AA38LK20_TAXCH</name>
<proteinExistence type="predicted"/>
<dbReference type="Gene3D" id="3.60.10.10">
    <property type="entry name" value="Endonuclease/exonuclease/phosphatase"/>
    <property type="match status" value="1"/>
</dbReference>
<accession>A0AA38LK20</accession>
<dbReference type="PANTHER" id="PTHR12121:SF85">
    <property type="entry name" value="CARBON CATABOLITE REPRESSOR PROTEIN 4 HOMOLOG 6"/>
    <property type="match status" value="1"/>
</dbReference>
<dbReference type="GO" id="GO:0000175">
    <property type="term" value="F:3'-5'-RNA exonuclease activity"/>
    <property type="evidence" value="ECO:0007669"/>
    <property type="project" value="TreeGrafter"/>
</dbReference>
<evidence type="ECO:0000256" key="1">
    <source>
        <dbReference type="SAM" id="MobiDB-lite"/>
    </source>
</evidence>
<feature type="compositionally biased region" description="Basic and acidic residues" evidence="1">
    <location>
        <begin position="534"/>
        <end position="555"/>
    </location>
</feature>
<dbReference type="SUPFAM" id="SSF56219">
    <property type="entry name" value="DNase I-like"/>
    <property type="match status" value="1"/>
</dbReference>
<dbReference type="InterPro" id="IPR036691">
    <property type="entry name" value="Endo/exonu/phosph_ase_sf"/>
</dbReference>
<keyword evidence="4" id="KW-1185">Reference proteome</keyword>
<feature type="domain" description="Endonuclease/exonuclease/phosphatase" evidence="2">
    <location>
        <begin position="165"/>
        <end position="398"/>
    </location>
</feature>
<dbReference type="InterPro" id="IPR050410">
    <property type="entry name" value="CCR4/nocturin_mRNA_transcr"/>
</dbReference>
<dbReference type="Proteomes" id="UP000824469">
    <property type="component" value="Unassembled WGS sequence"/>
</dbReference>
<evidence type="ECO:0000313" key="3">
    <source>
        <dbReference type="EMBL" id="KAH9323932.1"/>
    </source>
</evidence>
<dbReference type="PANTHER" id="PTHR12121">
    <property type="entry name" value="CARBON CATABOLITE REPRESSOR PROTEIN 4"/>
    <property type="match status" value="1"/>
</dbReference>
<organism evidence="3 4">
    <name type="scientific">Taxus chinensis</name>
    <name type="common">Chinese yew</name>
    <name type="synonym">Taxus wallichiana var. chinensis</name>
    <dbReference type="NCBI Taxonomy" id="29808"/>
    <lineage>
        <taxon>Eukaryota</taxon>
        <taxon>Viridiplantae</taxon>
        <taxon>Streptophyta</taxon>
        <taxon>Embryophyta</taxon>
        <taxon>Tracheophyta</taxon>
        <taxon>Spermatophyta</taxon>
        <taxon>Pinopsida</taxon>
        <taxon>Pinidae</taxon>
        <taxon>Conifers II</taxon>
        <taxon>Cupressales</taxon>
        <taxon>Taxaceae</taxon>
        <taxon>Taxus</taxon>
    </lineage>
</organism>
<dbReference type="AlphaFoldDB" id="A0AA38LK20"/>
<reference evidence="3 4" key="1">
    <citation type="journal article" date="2021" name="Nat. Plants">
        <title>The Taxus genome provides insights into paclitaxel biosynthesis.</title>
        <authorList>
            <person name="Xiong X."/>
            <person name="Gou J."/>
            <person name="Liao Q."/>
            <person name="Li Y."/>
            <person name="Zhou Q."/>
            <person name="Bi G."/>
            <person name="Li C."/>
            <person name="Du R."/>
            <person name="Wang X."/>
            <person name="Sun T."/>
            <person name="Guo L."/>
            <person name="Liang H."/>
            <person name="Lu P."/>
            <person name="Wu Y."/>
            <person name="Zhang Z."/>
            <person name="Ro D.K."/>
            <person name="Shang Y."/>
            <person name="Huang S."/>
            <person name="Yan J."/>
        </authorList>
    </citation>
    <scope>NUCLEOTIDE SEQUENCE [LARGE SCALE GENOMIC DNA]</scope>
    <source>
        <strain evidence="3">Ta-2019</strain>
    </source>
</reference>
<feature type="region of interest" description="Disordered" evidence="1">
    <location>
        <begin position="419"/>
        <end position="449"/>
    </location>
</feature>
<feature type="region of interest" description="Disordered" evidence="1">
    <location>
        <begin position="534"/>
        <end position="556"/>
    </location>
</feature>
<dbReference type="InterPro" id="IPR005135">
    <property type="entry name" value="Endo/exonuclease/phosphatase"/>
</dbReference>
<gene>
    <name evidence="3" type="ORF">KI387_018571</name>
</gene>
<protein>
    <recommendedName>
        <fullName evidence="2">Endonuclease/exonuclease/phosphatase domain-containing protein</fullName>
    </recommendedName>
</protein>
<dbReference type="EMBL" id="JAHRHJ020000003">
    <property type="protein sequence ID" value="KAH9323932.1"/>
    <property type="molecule type" value="Genomic_DNA"/>
</dbReference>
<comment type="caution">
    <text evidence="3">The sequence shown here is derived from an EMBL/GenBank/DDBJ whole genome shotgun (WGS) entry which is preliminary data.</text>
</comment>